<organism evidence="3 4">
    <name type="scientific">Faecalibacterium gallinarum</name>
    <dbReference type="NCBI Taxonomy" id="2903556"/>
    <lineage>
        <taxon>Bacteria</taxon>
        <taxon>Bacillati</taxon>
        <taxon>Bacillota</taxon>
        <taxon>Clostridia</taxon>
        <taxon>Eubacteriales</taxon>
        <taxon>Oscillospiraceae</taxon>
        <taxon>Faecalibacterium</taxon>
    </lineage>
</organism>
<dbReference type="PANTHER" id="PTHR46558">
    <property type="entry name" value="TRACRIPTIONAL REGULATORY PROTEIN-RELATED-RELATED"/>
    <property type="match status" value="1"/>
</dbReference>
<dbReference type="AlphaFoldDB" id="A0AA37J041"/>
<evidence type="ECO:0000313" key="3">
    <source>
        <dbReference type="EMBL" id="GJN65318.1"/>
    </source>
</evidence>
<comment type="caution">
    <text evidence="3">The sequence shown here is derived from an EMBL/GenBank/DDBJ whole genome shotgun (WGS) entry which is preliminary data.</text>
</comment>
<dbReference type="EMBL" id="BQKV01000081">
    <property type="protein sequence ID" value="GJN65318.1"/>
    <property type="molecule type" value="Genomic_DNA"/>
</dbReference>
<dbReference type="CDD" id="cd00093">
    <property type="entry name" value="HTH_XRE"/>
    <property type="match status" value="1"/>
</dbReference>
<gene>
    <name evidence="3" type="ORF">JCM17207_19430</name>
</gene>
<keyword evidence="1" id="KW-0238">DNA-binding</keyword>
<name>A0AA37J041_9FIRM</name>
<dbReference type="RefSeq" id="WP_158099385.1">
    <property type="nucleotide sequence ID" value="NZ_BQKV01000081.1"/>
</dbReference>
<dbReference type="PANTHER" id="PTHR46558:SF11">
    <property type="entry name" value="HTH-TYPE TRANSCRIPTIONAL REGULATOR XRE"/>
    <property type="match status" value="1"/>
</dbReference>
<feature type="domain" description="HTH cro/C1-type" evidence="2">
    <location>
        <begin position="8"/>
        <end position="62"/>
    </location>
</feature>
<evidence type="ECO:0000259" key="2">
    <source>
        <dbReference type="PROSITE" id="PS50943"/>
    </source>
</evidence>
<dbReference type="SMART" id="SM00530">
    <property type="entry name" value="HTH_XRE"/>
    <property type="match status" value="1"/>
</dbReference>
<dbReference type="Proteomes" id="UP001055185">
    <property type="component" value="Unassembled WGS sequence"/>
</dbReference>
<dbReference type="Pfam" id="PF01381">
    <property type="entry name" value="HTH_3"/>
    <property type="match status" value="1"/>
</dbReference>
<accession>A0AA37J041</accession>
<proteinExistence type="predicted"/>
<dbReference type="PROSITE" id="PS50943">
    <property type="entry name" value="HTH_CROC1"/>
    <property type="match status" value="1"/>
</dbReference>
<sequence length="167" mass="19642">MGSFAERLINAREKKNLTQKQLAEKLGITPTRLNYWEKGKREPNIEMIGKLAEALDVSPDSLMGWEYYDRQNADQIKTIHKYLNFNEFLEQAGYIVKENILKWHWEDEDDPFQRVQVPDEWEIVLSKDGHEATFTEKEFDDLQSSAKAFAIAVIEGKFFKRVVEQQK</sequence>
<dbReference type="Gene3D" id="1.10.260.40">
    <property type="entry name" value="lambda repressor-like DNA-binding domains"/>
    <property type="match status" value="1"/>
</dbReference>
<reference evidence="3" key="1">
    <citation type="journal article" date="2022" name="Int. J. Syst. Evol. Microbiol.">
        <title>Genome-based, phenotypic and chemotaxonomic classification of Faecalibacterium strains: proposal of three novel species Faecalibacterium duncaniae sp. nov., Faecalibacterium hattorii sp. nov. and Faecalibacterium gallinarum sp. nov. .</title>
        <authorList>
            <person name="Sakamoto M."/>
            <person name="Sakurai N."/>
            <person name="Tanno H."/>
            <person name="Iino T."/>
            <person name="Ohkuma M."/>
            <person name="Endo A."/>
        </authorList>
    </citation>
    <scope>NUCLEOTIDE SEQUENCE</scope>
    <source>
        <strain evidence="3">JCM 17207</strain>
    </source>
</reference>
<dbReference type="GO" id="GO:0003677">
    <property type="term" value="F:DNA binding"/>
    <property type="evidence" value="ECO:0007669"/>
    <property type="project" value="UniProtKB-KW"/>
</dbReference>
<keyword evidence="4" id="KW-1185">Reference proteome</keyword>
<dbReference type="InterPro" id="IPR001387">
    <property type="entry name" value="Cro/C1-type_HTH"/>
</dbReference>
<dbReference type="SUPFAM" id="SSF47413">
    <property type="entry name" value="lambda repressor-like DNA-binding domains"/>
    <property type="match status" value="1"/>
</dbReference>
<dbReference type="InterPro" id="IPR010982">
    <property type="entry name" value="Lambda_DNA-bd_dom_sf"/>
</dbReference>
<evidence type="ECO:0000313" key="4">
    <source>
        <dbReference type="Proteomes" id="UP001055185"/>
    </source>
</evidence>
<evidence type="ECO:0000256" key="1">
    <source>
        <dbReference type="ARBA" id="ARBA00023125"/>
    </source>
</evidence>
<protein>
    <recommendedName>
        <fullName evidence="2">HTH cro/C1-type domain-containing protein</fullName>
    </recommendedName>
</protein>